<dbReference type="GO" id="GO:0030246">
    <property type="term" value="F:carbohydrate binding"/>
    <property type="evidence" value="ECO:0007669"/>
    <property type="project" value="InterPro"/>
</dbReference>
<reference evidence="1" key="1">
    <citation type="submission" date="2020-10" db="EMBL/GenBank/DDBJ databases">
        <authorList>
            <person name="Gilroy R."/>
        </authorList>
    </citation>
    <scope>NUCLEOTIDE SEQUENCE</scope>
    <source>
        <strain evidence="1">ChiHjej10B9-9673</strain>
    </source>
</reference>
<dbReference type="SUPFAM" id="SSF74650">
    <property type="entry name" value="Galactose mutarotase-like"/>
    <property type="match status" value="1"/>
</dbReference>
<dbReference type="EMBL" id="DVJK01000194">
    <property type="protein sequence ID" value="HIS67273.1"/>
    <property type="molecule type" value="Genomic_DNA"/>
</dbReference>
<comment type="caution">
    <text evidence="1">The sequence shown here is derived from an EMBL/GenBank/DDBJ whole genome shotgun (WGS) entry which is preliminary data.</text>
</comment>
<dbReference type="GO" id="GO:0016853">
    <property type="term" value="F:isomerase activity"/>
    <property type="evidence" value="ECO:0007669"/>
    <property type="project" value="InterPro"/>
</dbReference>
<feature type="non-terminal residue" evidence="1">
    <location>
        <position position="135"/>
    </location>
</feature>
<protein>
    <submittedName>
        <fullName evidence="1">Aldose 1-epimerase family protein</fullName>
    </submittedName>
</protein>
<dbReference type="AlphaFoldDB" id="A0A9D1FE81"/>
<dbReference type="GO" id="GO:0005975">
    <property type="term" value="P:carbohydrate metabolic process"/>
    <property type="evidence" value="ECO:0007669"/>
    <property type="project" value="InterPro"/>
</dbReference>
<dbReference type="InterPro" id="IPR008183">
    <property type="entry name" value="Aldose_1/G6P_1-epimerase"/>
</dbReference>
<accession>A0A9D1FE81</accession>
<dbReference type="Gene3D" id="2.70.98.10">
    <property type="match status" value="1"/>
</dbReference>
<name>A0A9D1FE81_9FIRM</name>
<reference evidence="1" key="2">
    <citation type="journal article" date="2021" name="PeerJ">
        <title>Extensive microbial diversity within the chicken gut microbiome revealed by metagenomics and culture.</title>
        <authorList>
            <person name="Gilroy R."/>
            <person name="Ravi A."/>
            <person name="Getino M."/>
            <person name="Pursley I."/>
            <person name="Horton D.L."/>
            <person name="Alikhan N.F."/>
            <person name="Baker D."/>
            <person name="Gharbi K."/>
            <person name="Hall N."/>
            <person name="Watson M."/>
            <person name="Adriaenssens E.M."/>
            <person name="Foster-Nyarko E."/>
            <person name="Jarju S."/>
            <person name="Secka A."/>
            <person name="Antonio M."/>
            <person name="Oren A."/>
            <person name="Chaudhuri R.R."/>
            <person name="La Ragione R."/>
            <person name="Hildebrand F."/>
            <person name="Pallen M.J."/>
        </authorList>
    </citation>
    <scope>NUCLEOTIDE SEQUENCE</scope>
    <source>
        <strain evidence="1">ChiHjej10B9-9673</strain>
    </source>
</reference>
<evidence type="ECO:0000313" key="1">
    <source>
        <dbReference type="EMBL" id="HIS67273.1"/>
    </source>
</evidence>
<gene>
    <name evidence="1" type="ORF">IAC18_06885</name>
</gene>
<dbReference type="InterPro" id="IPR014718">
    <property type="entry name" value="GH-type_carb-bd"/>
</dbReference>
<dbReference type="Proteomes" id="UP000824001">
    <property type="component" value="Unassembled WGS sequence"/>
</dbReference>
<dbReference type="InterPro" id="IPR011013">
    <property type="entry name" value="Gal_mutarotase_sf_dom"/>
</dbReference>
<dbReference type="Pfam" id="PF01263">
    <property type="entry name" value="Aldose_epim"/>
    <property type="match status" value="1"/>
</dbReference>
<organism evidence="1 2">
    <name type="scientific">Candidatus Scatomorpha merdipullorum</name>
    <dbReference type="NCBI Taxonomy" id="2840927"/>
    <lineage>
        <taxon>Bacteria</taxon>
        <taxon>Bacillati</taxon>
        <taxon>Bacillota</taxon>
        <taxon>Clostridia</taxon>
        <taxon>Eubacteriales</taxon>
        <taxon>Candidatus Scatomorpha</taxon>
    </lineage>
</organism>
<proteinExistence type="predicted"/>
<sequence>MTEYEISSGALSARVSSAGAELKSLRLRGREYLWPGGAEWKWSAPVCCPYCGAVEGDGFTHGGAEYAAPRHGFVRESEHRLIERGEGFCALGLTVGEGDERWPWPFELAARFELGGDTLTLGYSVANAGAEPMPL</sequence>
<evidence type="ECO:0000313" key="2">
    <source>
        <dbReference type="Proteomes" id="UP000824001"/>
    </source>
</evidence>